<reference evidence="8" key="1">
    <citation type="submission" date="2018-05" db="EMBL/GenBank/DDBJ databases">
        <authorList>
            <person name="Lanie J.A."/>
            <person name="Ng W.-L."/>
            <person name="Kazmierczak K.M."/>
            <person name="Andrzejewski T.M."/>
            <person name="Davidsen T.M."/>
            <person name="Wayne K.J."/>
            <person name="Tettelin H."/>
            <person name="Glass J.I."/>
            <person name="Rusch D."/>
            <person name="Podicherti R."/>
            <person name="Tsui H.-C.T."/>
            <person name="Winkler M.E."/>
        </authorList>
    </citation>
    <scope>NUCLEOTIDE SEQUENCE</scope>
</reference>
<sequence length="352" mass="37033">MISYQLTRFGRPLERAESSPPDPASSEVLVQVEACGVCHSDVHLHDGFFDMGNGRRLDLAKGRELPLTLGHEIAGTVVACGPDAGEVAVGMRGVVYPWVGCGECPTCLRGHEHLCPQSRALGVTRDGGFSDYVLVPHPRYLFEFGDRPITLACTYACSGLTAYSAVKKVQPMAEGRSIVIIGLGGVGFAALRLAQAVTSAAIVAVDVNQATLQAAAETGAAVVDARAEDAAKQIRGLTDGGAATVIDFVGSESSAPLGFKTLATGGLFVIVGLFGGEFRASIPLWPLRDLTVRGSYVGSLTEMRELMELVETGVVLPIPVRSRPLAEAQDALNDLREGGAIGRTVLTPQRLH</sequence>
<dbReference type="Pfam" id="PF00107">
    <property type="entry name" value="ADH_zinc_N"/>
    <property type="match status" value="1"/>
</dbReference>
<keyword evidence="3" id="KW-0479">Metal-binding</keyword>
<evidence type="ECO:0000256" key="1">
    <source>
        <dbReference type="ARBA" id="ARBA00001947"/>
    </source>
</evidence>
<comment type="cofactor">
    <cofactor evidence="1">
        <name>Zn(2+)</name>
        <dbReference type="ChEBI" id="CHEBI:29105"/>
    </cofactor>
</comment>
<keyword evidence="5" id="KW-0560">Oxidoreductase</keyword>
<dbReference type="PROSITE" id="PS00059">
    <property type="entry name" value="ADH_ZINC"/>
    <property type="match status" value="1"/>
</dbReference>
<dbReference type="GO" id="GO:0004022">
    <property type="term" value="F:alcohol dehydrogenase (NAD+) activity"/>
    <property type="evidence" value="ECO:0007669"/>
    <property type="project" value="TreeGrafter"/>
</dbReference>
<dbReference type="InterPro" id="IPR013154">
    <property type="entry name" value="ADH-like_N"/>
</dbReference>
<dbReference type="CDD" id="cd08240">
    <property type="entry name" value="6_hydroxyhexanoate_dh_like"/>
    <property type="match status" value="1"/>
</dbReference>
<dbReference type="InterPro" id="IPR013149">
    <property type="entry name" value="ADH-like_C"/>
</dbReference>
<dbReference type="PANTHER" id="PTHR42940:SF8">
    <property type="entry name" value="VACUOLAR PROTEIN SORTING-ASSOCIATED PROTEIN 11"/>
    <property type="match status" value="1"/>
</dbReference>
<dbReference type="InterPro" id="IPR036291">
    <property type="entry name" value="NAD(P)-bd_dom_sf"/>
</dbReference>
<evidence type="ECO:0000256" key="4">
    <source>
        <dbReference type="ARBA" id="ARBA00022833"/>
    </source>
</evidence>
<proteinExistence type="inferred from homology"/>
<evidence type="ECO:0000256" key="3">
    <source>
        <dbReference type="ARBA" id="ARBA00022723"/>
    </source>
</evidence>
<dbReference type="SUPFAM" id="SSF51735">
    <property type="entry name" value="NAD(P)-binding Rossmann-fold domains"/>
    <property type="match status" value="1"/>
</dbReference>
<evidence type="ECO:0000313" key="8">
    <source>
        <dbReference type="EMBL" id="SVA33733.1"/>
    </source>
</evidence>
<organism evidence="8">
    <name type="scientific">marine metagenome</name>
    <dbReference type="NCBI Taxonomy" id="408172"/>
    <lineage>
        <taxon>unclassified sequences</taxon>
        <taxon>metagenomes</taxon>
        <taxon>ecological metagenomes</taxon>
    </lineage>
</organism>
<evidence type="ECO:0000256" key="5">
    <source>
        <dbReference type="ARBA" id="ARBA00023002"/>
    </source>
</evidence>
<dbReference type="Gene3D" id="3.40.50.720">
    <property type="entry name" value="NAD(P)-binding Rossmann-like Domain"/>
    <property type="match status" value="1"/>
</dbReference>
<accession>A0A381V3A0</accession>
<dbReference type="SMART" id="SM00829">
    <property type="entry name" value="PKS_ER"/>
    <property type="match status" value="1"/>
</dbReference>
<dbReference type="InterPro" id="IPR002328">
    <property type="entry name" value="ADH_Zn_CS"/>
</dbReference>
<comment type="similarity">
    <text evidence="2">Belongs to the zinc-containing alcohol dehydrogenase family.</text>
</comment>
<gene>
    <name evidence="8" type="ORF">METZ01_LOCUS86587</name>
</gene>
<dbReference type="Gene3D" id="3.90.180.10">
    <property type="entry name" value="Medium-chain alcohol dehydrogenases, catalytic domain"/>
    <property type="match status" value="1"/>
</dbReference>
<evidence type="ECO:0000256" key="6">
    <source>
        <dbReference type="SAM" id="MobiDB-lite"/>
    </source>
</evidence>
<dbReference type="AlphaFoldDB" id="A0A381V3A0"/>
<evidence type="ECO:0000259" key="7">
    <source>
        <dbReference type="SMART" id="SM00829"/>
    </source>
</evidence>
<dbReference type="SUPFAM" id="SSF50129">
    <property type="entry name" value="GroES-like"/>
    <property type="match status" value="1"/>
</dbReference>
<dbReference type="EMBL" id="UINC01007512">
    <property type="protein sequence ID" value="SVA33733.1"/>
    <property type="molecule type" value="Genomic_DNA"/>
</dbReference>
<dbReference type="GO" id="GO:0005737">
    <property type="term" value="C:cytoplasm"/>
    <property type="evidence" value="ECO:0007669"/>
    <property type="project" value="TreeGrafter"/>
</dbReference>
<keyword evidence="4" id="KW-0862">Zinc</keyword>
<dbReference type="PANTHER" id="PTHR42940">
    <property type="entry name" value="ALCOHOL DEHYDROGENASE 1-RELATED"/>
    <property type="match status" value="1"/>
</dbReference>
<dbReference type="GO" id="GO:0008270">
    <property type="term" value="F:zinc ion binding"/>
    <property type="evidence" value="ECO:0007669"/>
    <property type="project" value="InterPro"/>
</dbReference>
<feature type="domain" description="Enoyl reductase (ER)" evidence="7">
    <location>
        <begin position="10"/>
        <end position="346"/>
    </location>
</feature>
<dbReference type="InterPro" id="IPR011032">
    <property type="entry name" value="GroES-like_sf"/>
</dbReference>
<feature type="region of interest" description="Disordered" evidence="6">
    <location>
        <begin position="1"/>
        <end position="24"/>
    </location>
</feature>
<protein>
    <recommendedName>
        <fullName evidence="7">Enoyl reductase (ER) domain-containing protein</fullName>
    </recommendedName>
</protein>
<dbReference type="InterPro" id="IPR020843">
    <property type="entry name" value="ER"/>
</dbReference>
<evidence type="ECO:0000256" key="2">
    <source>
        <dbReference type="ARBA" id="ARBA00008072"/>
    </source>
</evidence>
<dbReference type="Pfam" id="PF08240">
    <property type="entry name" value="ADH_N"/>
    <property type="match status" value="1"/>
</dbReference>
<name>A0A381V3A0_9ZZZZ</name>